<dbReference type="Pfam" id="PF01208">
    <property type="entry name" value="URO-D"/>
    <property type="match status" value="1"/>
</dbReference>
<dbReference type="SUPFAM" id="SSF52242">
    <property type="entry name" value="Cobalamin (vitamin B12)-binding domain"/>
    <property type="match status" value="1"/>
</dbReference>
<dbReference type="GO" id="GO:0031419">
    <property type="term" value="F:cobalamin binding"/>
    <property type="evidence" value="ECO:0007669"/>
    <property type="project" value="InterPro"/>
</dbReference>
<dbReference type="Gene3D" id="3.20.20.210">
    <property type="match status" value="1"/>
</dbReference>
<dbReference type="InterPro" id="IPR050554">
    <property type="entry name" value="Met_Synthase/Corrinoid"/>
</dbReference>
<dbReference type="GO" id="GO:0004853">
    <property type="term" value="F:uroporphyrinogen decarboxylase activity"/>
    <property type="evidence" value="ECO:0007669"/>
    <property type="project" value="InterPro"/>
</dbReference>
<evidence type="ECO:0000259" key="3">
    <source>
        <dbReference type="PROSITE" id="PS51332"/>
    </source>
</evidence>
<proteinExistence type="predicted"/>
<sequence>MADEWMTNEERFEAAIALDTVDRHPVFPILVTTAPRLYGITQAAAWQDHNVAREALIRCFEDFGYDYGSKPNYYYSMLPGKMCAAPVRNLIPGKHLAEDDLYQVDEKVLFTREDYDKIISLGWNGFWDEHYEKISRKTWEQFTQMQSISNKLYVDDMKICEERGMPIFLGVAVDSVLMAFSLSRTLSEFTRDLYEVPDKVEAAMQASCDDLISNAIQVCKNNGKKVAFIVLERGSGFFYRLPVFERFEWTFLQRYVDAFVSEDITPWLHLDTDWGMNLPYFKKLPKGKCICDLDSTTDIFRAKEILRGHMCISGDVPASLLAIGKPEEVAEYCRQLIDEVGDGGGFMLTTGCECPIDARPENLRAMVETGKTYQGKKSRRKVQKKAATEKKKAVDKVDLAGNIAQAVAKLRFGDVMKMVEHAAREGVDPLLILNDCRAGMDQVGELYSSGEYFLSELIMSANIFKKVVATLEPLLMEDQMDSALGSVVISTPKGDIHDIGKDIVATLFKVGGFSVFDLGVDVEPEAIADAVAETDSTIVAMSALITPTFLSMKRAVELLEERGLRDGRYVIIGGGPTTAAVRDYVGADAWSLDPKVGVNLCRDFLGG</sequence>
<keyword evidence="1" id="KW-0479">Metal-binding</keyword>
<dbReference type="SUPFAM" id="SSF51726">
    <property type="entry name" value="UROD/MetE-like"/>
    <property type="match status" value="1"/>
</dbReference>
<dbReference type="SUPFAM" id="SSF47644">
    <property type="entry name" value="Methionine synthase domain"/>
    <property type="match status" value="1"/>
</dbReference>
<dbReference type="PROSITE" id="PS51332">
    <property type="entry name" value="B12_BINDING"/>
    <property type="match status" value="1"/>
</dbReference>
<evidence type="ECO:0000313" key="5">
    <source>
        <dbReference type="EMBL" id="MBC8177009.1"/>
    </source>
</evidence>
<dbReference type="Gene3D" id="1.10.1240.10">
    <property type="entry name" value="Methionine synthase domain"/>
    <property type="match status" value="1"/>
</dbReference>
<dbReference type="InterPro" id="IPR006158">
    <property type="entry name" value="Cobalamin-bd"/>
</dbReference>
<dbReference type="Pfam" id="PF02607">
    <property type="entry name" value="B12-binding_2"/>
    <property type="match status" value="1"/>
</dbReference>
<dbReference type="Gene3D" id="3.40.50.280">
    <property type="entry name" value="Cobalamin-binding domain"/>
    <property type="match status" value="1"/>
</dbReference>
<reference evidence="5 6" key="1">
    <citation type="submission" date="2020-08" db="EMBL/GenBank/DDBJ databases">
        <title>Bridging the membrane lipid divide: bacteria of the FCB group superphylum have the potential to synthesize archaeal ether lipids.</title>
        <authorList>
            <person name="Villanueva L."/>
            <person name="Von Meijenfeldt F.A.B."/>
            <person name="Westbye A.B."/>
            <person name="Yadav S."/>
            <person name="Hopmans E.C."/>
            <person name="Dutilh B.E."/>
            <person name="Sinninghe Damste J.S."/>
        </authorList>
    </citation>
    <scope>NUCLEOTIDE SEQUENCE [LARGE SCALE GENOMIC DNA]</scope>
    <source>
        <strain evidence="5">NIOZ-UU27</strain>
    </source>
</reference>
<comment type="caution">
    <text evidence="5">The sequence shown here is derived from an EMBL/GenBank/DDBJ whole genome shotgun (WGS) entry which is preliminary data.</text>
</comment>
<dbReference type="InterPro" id="IPR000257">
    <property type="entry name" value="Uroporphyrinogen_deCOase"/>
</dbReference>
<dbReference type="Proteomes" id="UP000650524">
    <property type="component" value="Unassembled WGS sequence"/>
</dbReference>
<evidence type="ECO:0000256" key="1">
    <source>
        <dbReference type="ARBA" id="ARBA00022723"/>
    </source>
</evidence>
<evidence type="ECO:0000259" key="4">
    <source>
        <dbReference type="PROSITE" id="PS51337"/>
    </source>
</evidence>
<keyword evidence="2" id="KW-0170">Cobalt</keyword>
<accession>A0A8J6T7C4</accession>
<dbReference type="EMBL" id="JACNJD010000180">
    <property type="protein sequence ID" value="MBC8177009.1"/>
    <property type="molecule type" value="Genomic_DNA"/>
</dbReference>
<feature type="domain" description="B12-binding" evidence="3">
    <location>
        <begin position="484"/>
        <end position="607"/>
    </location>
</feature>
<dbReference type="InterPro" id="IPR036594">
    <property type="entry name" value="Meth_synthase_dom"/>
</dbReference>
<dbReference type="GO" id="GO:0005829">
    <property type="term" value="C:cytosol"/>
    <property type="evidence" value="ECO:0007669"/>
    <property type="project" value="TreeGrafter"/>
</dbReference>
<dbReference type="PROSITE" id="PS51337">
    <property type="entry name" value="B12_BINDING_NTER"/>
    <property type="match status" value="1"/>
</dbReference>
<dbReference type="Pfam" id="PF02310">
    <property type="entry name" value="B12-binding"/>
    <property type="match status" value="1"/>
</dbReference>
<evidence type="ECO:0000313" key="6">
    <source>
        <dbReference type="Proteomes" id="UP000650524"/>
    </source>
</evidence>
<dbReference type="GO" id="GO:0046872">
    <property type="term" value="F:metal ion binding"/>
    <property type="evidence" value="ECO:0007669"/>
    <property type="project" value="UniProtKB-KW"/>
</dbReference>
<dbReference type="GO" id="GO:0046653">
    <property type="term" value="P:tetrahydrofolate metabolic process"/>
    <property type="evidence" value="ECO:0007669"/>
    <property type="project" value="TreeGrafter"/>
</dbReference>
<dbReference type="GO" id="GO:0050667">
    <property type="term" value="P:homocysteine metabolic process"/>
    <property type="evidence" value="ECO:0007669"/>
    <property type="project" value="TreeGrafter"/>
</dbReference>
<dbReference type="GO" id="GO:0006779">
    <property type="term" value="P:porphyrin-containing compound biosynthetic process"/>
    <property type="evidence" value="ECO:0007669"/>
    <property type="project" value="InterPro"/>
</dbReference>
<dbReference type="InterPro" id="IPR003759">
    <property type="entry name" value="Cbl-bd_cap"/>
</dbReference>
<feature type="domain" description="B12-binding N-terminal" evidence="4">
    <location>
        <begin position="390"/>
        <end position="483"/>
    </location>
</feature>
<gene>
    <name evidence="5" type="ORF">H8E19_06345</name>
</gene>
<dbReference type="SMART" id="SM01018">
    <property type="entry name" value="B12-binding_2"/>
    <property type="match status" value="1"/>
</dbReference>
<dbReference type="PANTHER" id="PTHR45833">
    <property type="entry name" value="METHIONINE SYNTHASE"/>
    <property type="match status" value="1"/>
</dbReference>
<organism evidence="5 6">
    <name type="scientific">Candidatus Desulfacyla euxinica</name>
    <dbReference type="NCBI Taxonomy" id="2841693"/>
    <lineage>
        <taxon>Bacteria</taxon>
        <taxon>Deltaproteobacteria</taxon>
        <taxon>Candidatus Desulfacyla</taxon>
    </lineage>
</organism>
<dbReference type="InterPro" id="IPR036724">
    <property type="entry name" value="Cobalamin-bd_sf"/>
</dbReference>
<dbReference type="InterPro" id="IPR038071">
    <property type="entry name" value="UROD/MetE-like_sf"/>
</dbReference>
<dbReference type="GO" id="GO:0008705">
    <property type="term" value="F:methionine synthase activity"/>
    <property type="evidence" value="ECO:0007669"/>
    <property type="project" value="TreeGrafter"/>
</dbReference>
<protein>
    <submittedName>
        <fullName evidence="5">Cobalamin B12-binding domain-containing protein</fullName>
    </submittedName>
</protein>
<dbReference type="PANTHER" id="PTHR45833:SF1">
    <property type="entry name" value="METHIONINE SYNTHASE"/>
    <property type="match status" value="1"/>
</dbReference>
<evidence type="ECO:0000256" key="2">
    <source>
        <dbReference type="ARBA" id="ARBA00023285"/>
    </source>
</evidence>
<name>A0A8J6T7C4_9DELT</name>
<dbReference type="AlphaFoldDB" id="A0A8J6T7C4"/>